<dbReference type="OrthoDB" id="1629393at2"/>
<reference evidence="2 3" key="1">
    <citation type="submission" date="2018-06" db="EMBL/GenBank/DDBJ databases">
        <authorList>
            <consortium name="Pathogen Informatics"/>
            <person name="Doyle S."/>
        </authorList>
    </citation>
    <scope>NUCLEOTIDE SEQUENCE [LARGE SCALE GENOMIC DNA]</scope>
    <source>
        <strain evidence="2 3">NCTC12020</strain>
    </source>
</reference>
<dbReference type="Proteomes" id="UP000255367">
    <property type="component" value="Unassembled WGS sequence"/>
</dbReference>
<protein>
    <submittedName>
        <fullName evidence="2">Protein of uncharacterized function (DUF322)</fullName>
    </submittedName>
</protein>
<dbReference type="InterPro" id="IPR005531">
    <property type="entry name" value="Asp23"/>
</dbReference>
<dbReference type="PANTHER" id="PTHR34297">
    <property type="entry name" value="HYPOTHETICAL CYTOSOLIC PROTEIN-RELATED"/>
    <property type="match status" value="1"/>
</dbReference>
<accession>A0A380NHK1</accession>
<dbReference type="Pfam" id="PF03780">
    <property type="entry name" value="Asp23"/>
    <property type="match status" value="1"/>
</dbReference>
<evidence type="ECO:0000313" key="3">
    <source>
        <dbReference type="Proteomes" id="UP000255367"/>
    </source>
</evidence>
<dbReference type="EMBL" id="UHIO01000001">
    <property type="protein sequence ID" value="SUP40873.1"/>
    <property type="molecule type" value="Genomic_DNA"/>
</dbReference>
<comment type="similarity">
    <text evidence="1">Belongs to the asp23 family.</text>
</comment>
<gene>
    <name evidence="2" type="ORF">NCTC12020_00416</name>
</gene>
<dbReference type="RefSeq" id="WP_115309665.1">
    <property type="nucleotide sequence ID" value="NZ_UHIO01000001.1"/>
</dbReference>
<name>A0A380NHK1_9FIRM</name>
<evidence type="ECO:0000256" key="1">
    <source>
        <dbReference type="ARBA" id="ARBA00005721"/>
    </source>
</evidence>
<keyword evidence="3" id="KW-1185">Reference proteome</keyword>
<proteinExistence type="inferred from homology"/>
<dbReference type="AlphaFoldDB" id="A0A380NHK1"/>
<sequence>METKNKSVDVSDGVILQISNRALTSIPGYHSLNSNFYYGMVDGIARNFGQKRLPGINVKHRKEGLEVNIYINVLYGYPLMTMAEQIRQKIRKELKENLDLENVRIDVHFENIIDPNQKSEETINETKS</sequence>
<organism evidence="2 3">
    <name type="scientific">Veillonella criceti</name>
    <dbReference type="NCBI Taxonomy" id="103891"/>
    <lineage>
        <taxon>Bacteria</taxon>
        <taxon>Bacillati</taxon>
        <taxon>Bacillota</taxon>
        <taxon>Negativicutes</taxon>
        <taxon>Veillonellales</taxon>
        <taxon>Veillonellaceae</taxon>
        <taxon>Veillonella</taxon>
    </lineage>
</organism>
<evidence type="ECO:0000313" key="2">
    <source>
        <dbReference type="EMBL" id="SUP40873.1"/>
    </source>
</evidence>